<dbReference type="Gene3D" id="2.60.260.20">
    <property type="entry name" value="Urease metallochaperone UreE, N-terminal domain"/>
    <property type="match status" value="2"/>
</dbReference>
<dbReference type="SMART" id="SM00271">
    <property type="entry name" value="DnaJ"/>
    <property type="match status" value="1"/>
</dbReference>
<dbReference type="NCBIfam" id="NF008035">
    <property type="entry name" value="PRK10767.1"/>
    <property type="match status" value="1"/>
</dbReference>
<dbReference type="FunFam" id="2.60.260.20:FF:000005">
    <property type="entry name" value="Chaperone protein dnaJ 1, mitochondrial"/>
    <property type="match status" value="1"/>
</dbReference>
<organism evidence="15 16">
    <name type="scientific">Candidatus Scatoplasma merdavium</name>
    <dbReference type="NCBI Taxonomy" id="2840932"/>
    <lineage>
        <taxon>Bacteria</taxon>
        <taxon>Bacillati</taxon>
        <taxon>Bacillota</taxon>
        <taxon>Bacilli</taxon>
        <taxon>Bacillales</taxon>
        <taxon>Candidatus Scatoplasma</taxon>
    </lineage>
</organism>
<dbReference type="InterPro" id="IPR018253">
    <property type="entry name" value="DnaJ_domain_CS"/>
</dbReference>
<dbReference type="SUPFAM" id="SSF49493">
    <property type="entry name" value="HSP40/DnaJ peptide-binding domain"/>
    <property type="match status" value="2"/>
</dbReference>
<dbReference type="InterPro" id="IPR008971">
    <property type="entry name" value="HSP40/DnaJ_pept-bd"/>
</dbReference>
<evidence type="ECO:0000256" key="1">
    <source>
        <dbReference type="ARBA" id="ARBA00022705"/>
    </source>
</evidence>
<dbReference type="PANTHER" id="PTHR43096:SF10">
    <property type="entry name" value="CHAPERONE PROTEIN DNAJ A6, CHLOROPLASTIC"/>
    <property type="match status" value="1"/>
</dbReference>
<reference evidence="15" key="2">
    <citation type="journal article" date="2021" name="PeerJ">
        <title>Extensive microbial diversity within the chicken gut microbiome revealed by metagenomics and culture.</title>
        <authorList>
            <person name="Gilroy R."/>
            <person name="Ravi A."/>
            <person name="Getino M."/>
            <person name="Pursley I."/>
            <person name="Horton D.L."/>
            <person name="Alikhan N.F."/>
            <person name="Baker D."/>
            <person name="Gharbi K."/>
            <person name="Hall N."/>
            <person name="Watson M."/>
            <person name="Adriaenssens E.M."/>
            <person name="Foster-Nyarko E."/>
            <person name="Jarju S."/>
            <person name="Secka A."/>
            <person name="Antonio M."/>
            <person name="Oren A."/>
            <person name="Chaudhuri R.R."/>
            <person name="La Ragione R."/>
            <person name="Hildebrand F."/>
            <person name="Pallen M.J."/>
        </authorList>
    </citation>
    <scope>NUCLEOTIDE SEQUENCE</scope>
    <source>
        <strain evidence="15">1748</strain>
    </source>
</reference>
<feature type="repeat" description="CXXCXGXG motif" evidence="11">
    <location>
        <begin position="156"/>
        <end position="163"/>
    </location>
</feature>
<dbReference type="InterPro" id="IPR012724">
    <property type="entry name" value="DnaJ"/>
</dbReference>
<dbReference type="CDD" id="cd10719">
    <property type="entry name" value="DnaJ_zf"/>
    <property type="match status" value="1"/>
</dbReference>
<dbReference type="AlphaFoldDB" id="A0A9D9D9B4"/>
<feature type="repeat" description="CXXCXGXG motif" evidence="11">
    <location>
        <begin position="199"/>
        <end position="206"/>
    </location>
</feature>
<comment type="domain">
    <text evidence="11">The J domain is necessary and sufficient to stimulate DnaK ATPase activity. Zinc center 1 plays an important role in the autonomous, DnaK-independent chaperone activity of DnaJ. Zinc center 2 is essential for interaction with DnaK and for DnaJ activity.</text>
</comment>
<dbReference type="CDD" id="cd06257">
    <property type="entry name" value="DnaJ"/>
    <property type="match status" value="1"/>
</dbReference>
<evidence type="ECO:0000256" key="2">
    <source>
        <dbReference type="ARBA" id="ARBA00022723"/>
    </source>
</evidence>
<sequence>MAQKRDYYEVLGVSKDADDKTLRNAYFKLAKQYHPDRNKSPEAQEKFKEATEAYEVLKDPEKRKRYDQFGFAGVDPNSAAGAGADGFSGFGGDFSNFGFSDFGDIFSQFFGGGARSSRQTSSRVKGEDKVIKIRISFMDACLGTTVNIPIDYDETCSSCQGTGAKNGTSFETCPYCHGTGVIDQVRNSIFGQVHQRTVCPHCHGKGKIVKEKCPDCNGEGYKTVHTTIDCKIPAGIEDGSQIRYAGKGYHGYNGGPNGDLYIVVNIAEDKKFRRDGNDIHINVAISALDLMLGGTVTVDTIYGPCDVDIKPGTPVDAILRLQGKGIKPERKTYSSVGSEYVHFDVKIPTNLTEEEKQALNRVREIEKSKSSSIFDKVKSFFKR</sequence>
<comment type="function">
    <text evidence="8 11">Participates actively in the response to hyperosmotic and heat shock by preventing the aggregation of stress-denatured proteins and by disaggregating proteins, also in an autonomous, DnaK-independent fashion. Unfolded proteins bind initially to DnaJ; upon interaction with the DnaJ-bound protein, DnaK hydrolyzes its bound ATP, resulting in the formation of a stable complex. GrpE releases ADP from DnaK; ATP binding to DnaK triggers the release of the substrate protein, thus completing the reaction cycle. Several rounds of ATP-dependent interactions between DnaJ, DnaK and GrpE are required for fully efficient folding. Also involved, together with DnaK and GrpE, in the DNA replication of plasmids through activation of initiation proteins.</text>
</comment>
<dbReference type="GO" id="GO:0006260">
    <property type="term" value="P:DNA replication"/>
    <property type="evidence" value="ECO:0007669"/>
    <property type="project" value="UniProtKB-KW"/>
</dbReference>
<evidence type="ECO:0000313" key="15">
    <source>
        <dbReference type="EMBL" id="MBO8414737.1"/>
    </source>
</evidence>
<evidence type="ECO:0000256" key="7">
    <source>
        <dbReference type="ARBA" id="ARBA00023186"/>
    </source>
</evidence>
<evidence type="ECO:0000259" key="13">
    <source>
        <dbReference type="PROSITE" id="PS50076"/>
    </source>
</evidence>
<dbReference type="InterPro" id="IPR036869">
    <property type="entry name" value="J_dom_sf"/>
</dbReference>
<comment type="subcellular location">
    <subcellularLocation>
        <location evidence="11">Cytoplasm</location>
    </subcellularLocation>
</comment>
<keyword evidence="6 11" id="KW-0346">Stress response</keyword>
<dbReference type="GO" id="GO:0009408">
    <property type="term" value="P:response to heat"/>
    <property type="evidence" value="ECO:0007669"/>
    <property type="project" value="InterPro"/>
</dbReference>
<accession>A0A9D9D9B4</accession>
<dbReference type="InterPro" id="IPR002939">
    <property type="entry name" value="DnaJ_C"/>
</dbReference>
<name>A0A9D9D9B4_9BACL</name>
<dbReference type="Gene3D" id="1.10.287.110">
    <property type="entry name" value="DnaJ domain"/>
    <property type="match status" value="1"/>
</dbReference>
<evidence type="ECO:0000256" key="6">
    <source>
        <dbReference type="ARBA" id="ARBA00023016"/>
    </source>
</evidence>
<feature type="zinc finger region" description="CR-type" evidence="12">
    <location>
        <begin position="143"/>
        <end position="225"/>
    </location>
</feature>
<proteinExistence type="inferred from homology"/>
<dbReference type="HAMAP" id="MF_01152">
    <property type="entry name" value="DnaJ"/>
    <property type="match status" value="1"/>
</dbReference>
<keyword evidence="1 11" id="KW-0235">DNA replication</keyword>
<feature type="repeat" description="CXXCXGXG motif" evidence="11">
    <location>
        <begin position="213"/>
        <end position="220"/>
    </location>
</feature>
<feature type="binding site" evidence="11">
    <location>
        <position position="199"/>
    </location>
    <ligand>
        <name>Zn(2+)</name>
        <dbReference type="ChEBI" id="CHEBI:29105"/>
        <label>2</label>
    </ligand>
</feature>
<keyword evidence="5 11" id="KW-0862">Zinc</keyword>
<dbReference type="InterPro" id="IPR001305">
    <property type="entry name" value="HSP_DnaJ_Cys-rich_dom"/>
</dbReference>
<dbReference type="GO" id="GO:0008270">
    <property type="term" value="F:zinc ion binding"/>
    <property type="evidence" value="ECO:0007669"/>
    <property type="project" value="UniProtKB-UniRule"/>
</dbReference>
<dbReference type="Pfam" id="PF01556">
    <property type="entry name" value="DnaJ_C"/>
    <property type="match status" value="1"/>
</dbReference>
<reference evidence="15" key="1">
    <citation type="submission" date="2020-10" db="EMBL/GenBank/DDBJ databases">
        <authorList>
            <person name="Gilroy R."/>
        </authorList>
    </citation>
    <scope>NUCLEOTIDE SEQUENCE</scope>
    <source>
        <strain evidence="15">1748</strain>
    </source>
</reference>
<keyword evidence="3 11" id="KW-0677">Repeat</keyword>
<dbReference type="EMBL" id="JADING010000136">
    <property type="protein sequence ID" value="MBO8414737.1"/>
    <property type="molecule type" value="Genomic_DNA"/>
</dbReference>
<keyword evidence="4 11" id="KW-0863">Zinc-finger</keyword>
<dbReference type="GO" id="GO:0031072">
    <property type="term" value="F:heat shock protein binding"/>
    <property type="evidence" value="ECO:0007669"/>
    <property type="project" value="InterPro"/>
</dbReference>
<dbReference type="InterPro" id="IPR001623">
    <property type="entry name" value="DnaJ_domain"/>
</dbReference>
<evidence type="ECO:0000256" key="4">
    <source>
        <dbReference type="ARBA" id="ARBA00022771"/>
    </source>
</evidence>
<evidence type="ECO:0000256" key="5">
    <source>
        <dbReference type="ARBA" id="ARBA00022833"/>
    </source>
</evidence>
<feature type="domain" description="CR-type" evidence="14">
    <location>
        <begin position="143"/>
        <end position="225"/>
    </location>
</feature>
<keyword evidence="7 11" id="KW-0143">Chaperone</keyword>
<dbReference type="PROSITE" id="PS00636">
    <property type="entry name" value="DNAJ_1"/>
    <property type="match status" value="1"/>
</dbReference>
<feature type="domain" description="J" evidence="13">
    <location>
        <begin position="6"/>
        <end position="70"/>
    </location>
</feature>
<feature type="binding site" evidence="11">
    <location>
        <position position="176"/>
    </location>
    <ligand>
        <name>Zn(2+)</name>
        <dbReference type="ChEBI" id="CHEBI:29105"/>
        <label>2</label>
    </ligand>
</feature>
<feature type="binding site" evidence="11">
    <location>
        <position position="173"/>
    </location>
    <ligand>
        <name>Zn(2+)</name>
        <dbReference type="ChEBI" id="CHEBI:29105"/>
        <label>2</label>
    </ligand>
</feature>
<keyword evidence="2 11" id="KW-0479">Metal-binding</keyword>
<evidence type="ECO:0000256" key="10">
    <source>
        <dbReference type="ARBA" id="ARBA00067609"/>
    </source>
</evidence>
<evidence type="ECO:0000256" key="12">
    <source>
        <dbReference type="PROSITE-ProRule" id="PRU00546"/>
    </source>
</evidence>
<dbReference type="Gene3D" id="6.20.20.10">
    <property type="match status" value="2"/>
</dbReference>
<feature type="binding site" evidence="11">
    <location>
        <position position="202"/>
    </location>
    <ligand>
        <name>Zn(2+)</name>
        <dbReference type="ChEBI" id="CHEBI:29105"/>
        <label>2</label>
    </ligand>
</feature>
<dbReference type="PROSITE" id="PS51188">
    <property type="entry name" value="ZF_CR"/>
    <property type="match status" value="1"/>
</dbReference>
<dbReference type="PROSITE" id="PS50076">
    <property type="entry name" value="DNAJ_2"/>
    <property type="match status" value="1"/>
</dbReference>
<dbReference type="GO" id="GO:0005737">
    <property type="term" value="C:cytoplasm"/>
    <property type="evidence" value="ECO:0007669"/>
    <property type="project" value="UniProtKB-SubCell"/>
</dbReference>
<dbReference type="CDD" id="cd10747">
    <property type="entry name" value="DnaJ_C"/>
    <property type="match status" value="1"/>
</dbReference>
<comment type="similarity">
    <text evidence="9 11">Belongs to the DnaJ family.</text>
</comment>
<dbReference type="NCBIfam" id="TIGR02349">
    <property type="entry name" value="DnaJ_bact"/>
    <property type="match status" value="1"/>
</dbReference>
<feature type="binding site" evidence="11">
    <location>
        <position position="159"/>
    </location>
    <ligand>
        <name>Zn(2+)</name>
        <dbReference type="ChEBI" id="CHEBI:29105"/>
        <label>1</label>
    </ligand>
</feature>
<dbReference type="SUPFAM" id="SSF57938">
    <property type="entry name" value="DnaJ/Hsp40 cysteine-rich domain"/>
    <property type="match status" value="1"/>
</dbReference>
<gene>
    <name evidence="11 15" type="primary">dnaJ</name>
    <name evidence="15" type="ORF">IAC78_04650</name>
</gene>
<feature type="binding site" evidence="11">
    <location>
        <position position="213"/>
    </location>
    <ligand>
        <name>Zn(2+)</name>
        <dbReference type="ChEBI" id="CHEBI:29105"/>
        <label>1</label>
    </ligand>
</feature>
<dbReference type="Pfam" id="PF00226">
    <property type="entry name" value="DnaJ"/>
    <property type="match status" value="1"/>
</dbReference>
<dbReference type="FunFam" id="1.10.287.110:FF:000034">
    <property type="entry name" value="Chaperone protein DnaJ"/>
    <property type="match status" value="1"/>
</dbReference>
<dbReference type="GO" id="GO:0042026">
    <property type="term" value="P:protein refolding"/>
    <property type="evidence" value="ECO:0007669"/>
    <property type="project" value="TreeGrafter"/>
</dbReference>
<dbReference type="PRINTS" id="PR00625">
    <property type="entry name" value="JDOMAIN"/>
</dbReference>
<evidence type="ECO:0000256" key="11">
    <source>
        <dbReference type="HAMAP-Rule" id="MF_01152"/>
    </source>
</evidence>
<comment type="subunit">
    <text evidence="11">Homodimer.</text>
</comment>
<comment type="cofactor">
    <cofactor evidence="11">
        <name>Zn(2+)</name>
        <dbReference type="ChEBI" id="CHEBI:29105"/>
    </cofactor>
    <text evidence="11">Binds 2 Zn(2+) ions per monomer.</text>
</comment>
<evidence type="ECO:0000256" key="8">
    <source>
        <dbReference type="ARBA" id="ARBA00053423"/>
    </source>
</evidence>
<dbReference type="GO" id="GO:0051082">
    <property type="term" value="F:unfolded protein binding"/>
    <property type="evidence" value="ECO:0007669"/>
    <property type="project" value="UniProtKB-UniRule"/>
</dbReference>
<feature type="binding site" evidence="11">
    <location>
        <position position="156"/>
    </location>
    <ligand>
        <name>Zn(2+)</name>
        <dbReference type="ChEBI" id="CHEBI:29105"/>
        <label>1</label>
    </ligand>
</feature>
<dbReference type="Proteomes" id="UP000823629">
    <property type="component" value="Unassembled WGS sequence"/>
</dbReference>
<dbReference type="FunFam" id="2.10.230.10:FF:000002">
    <property type="entry name" value="Molecular chaperone DnaJ"/>
    <property type="match status" value="1"/>
</dbReference>
<evidence type="ECO:0000256" key="9">
    <source>
        <dbReference type="ARBA" id="ARBA00061004"/>
    </source>
</evidence>
<feature type="binding site" evidence="11">
    <location>
        <position position="216"/>
    </location>
    <ligand>
        <name>Zn(2+)</name>
        <dbReference type="ChEBI" id="CHEBI:29105"/>
        <label>1</label>
    </ligand>
</feature>
<comment type="caution">
    <text evidence="15">The sequence shown here is derived from an EMBL/GenBank/DDBJ whole genome shotgun (WGS) entry which is preliminary data.</text>
</comment>
<evidence type="ECO:0000259" key="14">
    <source>
        <dbReference type="PROSITE" id="PS51188"/>
    </source>
</evidence>
<dbReference type="PANTHER" id="PTHR43096">
    <property type="entry name" value="DNAJ HOMOLOG 1, MITOCHONDRIAL-RELATED"/>
    <property type="match status" value="1"/>
</dbReference>
<feature type="repeat" description="CXXCXGXG motif" evidence="11">
    <location>
        <begin position="173"/>
        <end position="180"/>
    </location>
</feature>
<dbReference type="Pfam" id="PF00684">
    <property type="entry name" value="DnaJ_CXXCXGXG"/>
    <property type="match status" value="1"/>
</dbReference>
<dbReference type="GO" id="GO:0005524">
    <property type="term" value="F:ATP binding"/>
    <property type="evidence" value="ECO:0007669"/>
    <property type="project" value="InterPro"/>
</dbReference>
<evidence type="ECO:0000256" key="3">
    <source>
        <dbReference type="ARBA" id="ARBA00022737"/>
    </source>
</evidence>
<protein>
    <recommendedName>
        <fullName evidence="10 11">Chaperone protein DnaJ</fullName>
    </recommendedName>
</protein>
<evidence type="ECO:0000313" key="16">
    <source>
        <dbReference type="Proteomes" id="UP000823629"/>
    </source>
</evidence>
<dbReference type="SUPFAM" id="SSF46565">
    <property type="entry name" value="Chaperone J-domain"/>
    <property type="match status" value="1"/>
</dbReference>
<dbReference type="InterPro" id="IPR036410">
    <property type="entry name" value="HSP_DnaJ_Cys-rich_dom_sf"/>
</dbReference>
<keyword evidence="11" id="KW-0963">Cytoplasm</keyword>